<evidence type="ECO:0000313" key="2">
    <source>
        <dbReference type="EMBL" id="HIU14649.1"/>
    </source>
</evidence>
<dbReference type="SMART" id="SM00316">
    <property type="entry name" value="S1"/>
    <property type="match status" value="1"/>
</dbReference>
<feature type="domain" description="S1 motif" evidence="1">
    <location>
        <begin position="8"/>
        <end position="77"/>
    </location>
</feature>
<dbReference type="EMBL" id="DVMJ01000104">
    <property type="protein sequence ID" value="HIU14649.1"/>
    <property type="molecule type" value="Genomic_DNA"/>
</dbReference>
<dbReference type="PANTHER" id="PTHR10724:SF10">
    <property type="entry name" value="S1 RNA-BINDING DOMAIN-CONTAINING PROTEIN 1"/>
    <property type="match status" value="1"/>
</dbReference>
<sequence>MKTKIAVGDIIEVSITGIQPYGAFALLPNGDSGLIHISEISDKFVRNIESFVHLGEKINVKVLDFDTHTHQAKLSLKAIDTRLKRREKRTTYRHPRRPIKETPKGFAPLKEMLPVWIAESTIMQEEKQSD</sequence>
<reference evidence="2" key="2">
    <citation type="journal article" date="2021" name="PeerJ">
        <title>Extensive microbial diversity within the chicken gut microbiome revealed by metagenomics and culture.</title>
        <authorList>
            <person name="Gilroy R."/>
            <person name="Ravi A."/>
            <person name="Getino M."/>
            <person name="Pursley I."/>
            <person name="Horton D.L."/>
            <person name="Alikhan N.F."/>
            <person name="Baker D."/>
            <person name="Gharbi K."/>
            <person name="Hall N."/>
            <person name="Watson M."/>
            <person name="Adriaenssens E.M."/>
            <person name="Foster-Nyarko E."/>
            <person name="Jarju S."/>
            <person name="Secka A."/>
            <person name="Antonio M."/>
            <person name="Oren A."/>
            <person name="Chaudhuri R.R."/>
            <person name="La Ragione R."/>
            <person name="Hildebrand F."/>
            <person name="Pallen M.J."/>
        </authorList>
    </citation>
    <scope>NUCLEOTIDE SEQUENCE</scope>
    <source>
        <strain evidence="2">CHK195-11698</strain>
    </source>
</reference>
<dbReference type="GO" id="GO:0003735">
    <property type="term" value="F:structural constituent of ribosome"/>
    <property type="evidence" value="ECO:0007669"/>
    <property type="project" value="TreeGrafter"/>
</dbReference>
<comment type="caution">
    <text evidence="2">The sequence shown here is derived from an EMBL/GenBank/DDBJ whole genome shotgun (WGS) entry which is preliminary data.</text>
</comment>
<dbReference type="AlphaFoldDB" id="A0A9D1L1B4"/>
<dbReference type="PANTHER" id="PTHR10724">
    <property type="entry name" value="30S RIBOSOMAL PROTEIN S1"/>
    <property type="match status" value="1"/>
</dbReference>
<protein>
    <submittedName>
        <fullName evidence="2">S1 RNA-binding domain-containing protein</fullName>
    </submittedName>
</protein>
<evidence type="ECO:0000313" key="3">
    <source>
        <dbReference type="Proteomes" id="UP000824175"/>
    </source>
</evidence>
<evidence type="ECO:0000259" key="1">
    <source>
        <dbReference type="PROSITE" id="PS50126"/>
    </source>
</evidence>
<dbReference type="Gene3D" id="2.40.50.140">
    <property type="entry name" value="Nucleic acid-binding proteins"/>
    <property type="match status" value="1"/>
</dbReference>
<name>A0A9D1L1B4_9FIRM</name>
<dbReference type="GO" id="GO:0006412">
    <property type="term" value="P:translation"/>
    <property type="evidence" value="ECO:0007669"/>
    <property type="project" value="TreeGrafter"/>
</dbReference>
<accession>A0A9D1L1B4</accession>
<dbReference type="InterPro" id="IPR050437">
    <property type="entry name" value="Ribos_protein_bS1-like"/>
</dbReference>
<proteinExistence type="predicted"/>
<reference evidence="2" key="1">
    <citation type="submission" date="2020-10" db="EMBL/GenBank/DDBJ databases">
        <authorList>
            <person name="Gilroy R."/>
        </authorList>
    </citation>
    <scope>NUCLEOTIDE SEQUENCE</scope>
    <source>
        <strain evidence="2">CHK195-11698</strain>
    </source>
</reference>
<dbReference type="InterPro" id="IPR003029">
    <property type="entry name" value="S1_domain"/>
</dbReference>
<dbReference type="InterPro" id="IPR012340">
    <property type="entry name" value="NA-bd_OB-fold"/>
</dbReference>
<dbReference type="PROSITE" id="PS50126">
    <property type="entry name" value="S1"/>
    <property type="match status" value="1"/>
</dbReference>
<dbReference type="Proteomes" id="UP000824175">
    <property type="component" value="Unassembled WGS sequence"/>
</dbReference>
<dbReference type="GO" id="GO:0003729">
    <property type="term" value="F:mRNA binding"/>
    <property type="evidence" value="ECO:0007669"/>
    <property type="project" value="TreeGrafter"/>
</dbReference>
<gene>
    <name evidence="2" type="ORF">IAD15_11390</name>
</gene>
<organism evidence="2 3">
    <name type="scientific">Candidatus Fimiplasma intestinipullorum</name>
    <dbReference type="NCBI Taxonomy" id="2840825"/>
    <lineage>
        <taxon>Bacteria</taxon>
        <taxon>Bacillati</taxon>
        <taxon>Bacillota</taxon>
        <taxon>Clostridia</taxon>
        <taxon>Eubacteriales</taxon>
        <taxon>Candidatus Fimiplasma</taxon>
    </lineage>
</organism>
<dbReference type="SUPFAM" id="SSF50249">
    <property type="entry name" value="Nucleic acid-binding proteins"/>
    <property type="match status" value="1"/>
</dbReference>
<dbReference type="Pfam" id="PF00575">
    <property type="entry name" value="S1"/>
    <property type="match status" value="1"/>
</dbReference>